<dbReference type="GeneID" id="79883055"/>
<dbReference type="EMBL" id="CP101185">
    <property type="protein sequence ID" value="UYV97461.1"/>
    <property type="molecule type" value="Genomic_DNA"/>
</dbReference>
<name>A0AAX3EH98_PAEUR</name>
<organism evidence="1 2">
    <name type="scientific">Paenarthrobacter ureafaciens</name>
    <dbReference type="NCBI Taxonomy" id="37931"/>
    <lineage>
        <taxon>Bacteria</taxon>
        <taxon>Bacillati</taxon>
        <taxon>Actinomycetota</taxon>
        <taxon>Actinomycetes</taxon>
        <taxon>Micrococcales</taxon>
        <taxon>Micrococcaceae</taxon>
        <taxon>Paenarthrobacter</taxon>
    </lineage>
</organism>
<reference evidence="1" key="1">
    <citation type="submission" date="2022-07" db="EMBL/GenBank/DDBJ databases">
        <authorList>
            <person name="Wu T."/>
        </authorList>
    </citation>
    <scope>NUCLEOTIDE SEQUENCE</scope>
    <source>
        <strain evidence="1">SD-1</strain>
    </source>
</reference>
<protein>
    <recommendedName>
        <fullName evidence="3">DUF1508 domain-containing protein</fullName>
    </recommendedName>
</protein>
<sequence length="88" mass="9483">MAGHLELVDAPDGGYRVLMVDGEDTLMGLSKRYSSKREAVRAVEALREVAGTGLLRQGSADRYALLESEEFMMDRTLAGPAPAQVEVG</sequence>
<evidence type="ECO:0000313" key="2">
    <source>
        <dbReference type="Proteomes" id="UP001163293"/>
    </source>
</evidence>
<dbReference type="InterPro" id="IPR036913">
    <property type="entry name" value="YegP-like_sf"/>
</dbReference>
<dbReference type="Proteomes" id="UP001163293">
    <property type="component" value="Chromosome"/>
</dbReference>
<evidence type="ECO:0008006" key="3">
    <source>
        <dbReference type="Google" id="ProtNLM"/>
    </source>
</evidence>
<accession>A0AAX3EH98</accession>
<proteinExistence type="predicted"/>
<evidence type="ECO:0000313" key="1">
    <source>
        <dbReference type="EMBL" id="UYV97461.1"/>
    </source>
</evidence>
<dbReference type="AlphaFoldDB" id="A0AAX3EH98"/>
<keyword evidence="2" id="KW-1185">Reference proteome</keyword>
<dbReference type="RefSeq" id="WP_021474656.1">
    <property type="nucleotide sequence ID" value="NZ_BDMH01000041.1"/>
</dbReference>
<dbReference type="SUPFAM" id="SSF160113">
    <property type="entry name" value="YegP-like"/>
    <property type="match status" value="1"/>
</dbReference>
<gene>
    <name evidence="1" type="ORF">NL394_20935</name>
</gene>